<dbReference type="AlphaFoldDB" id="A0A1X9SVZ2"/>
<reference evidence="2" key="1">
    <citation type="journal article" date="2017" name="Genome Biol. Evol.">
        <title>Comparative Genomic Analysis Identifies a Campylobacter Clade Deficient in Selenium Metabolism.</title>
        <authorList>
            <person name="Miller W.G."/>
            <person name="Yee E."/>
            <person name="Lopes B.S."/>
            <person name="Chapman M.H."/>
            <person name="Huynh S."/>
            <person name="Bono J.L."/>
            <person name="Parker C.T."/>
            <person name="Strachan N.J.C."/>
            <person name="Forbes K.J."/>
        </authorList>
    </citation>
    <scope>NUCLEOTIDE SEQUENCE [LARGE SCALE GENOMIC DNA]</scope>
    <source>
        <strain evidence="2">RM6137</strain>
    </source>
</reference>
<evidence type="ECO:0000313" key="1">
    <source>
        <dbReference type="EMBL" id="ARR00363.1"/>
    </source>
</evidence>
<evidence type="ECO:0000313" key="2">
    <source>
        <dbReference type="Proteomes" id="UP000194260"/>
    </source>
</evidence>
<name>A0A1X9SVZ2_9BACT</name>
<sequence>MNPLKLFKPLLTPKVTTKPYILGADGIKYSTKFYIVMMDAIYTRRGGKLITRVSR</sequence>
<dbReference type="EMBL" id="CP018789">
    <property type="protein sequence ID" value="ARR00363.1"/>
    <property type="molecule type" value="Genomic_DNA"/>
</dbReference>
<proteinExistence type="predicted"/>
<dbReference type="KEGG" id="camy:CSUIS_0536"/>
<dbReference type="RefSeq" id="WP_180380826.1">
    <property type="nucleotide sequence ID" value="NZ_CP018789.1"/>
</dbReference>
<accession>A0A1X9SVZ2</accession>
<organism evidence="1 2">
    <name type="scientific">Campylobacter porcelli</name>
    <dbReference type="NCBI Taxonomy" id="1660073"/>
    <lineage>
        <taxon>Bacteria</taxon>
        <taxon>Pseudomonadati</taxon>
        <taxon>Campylobacterota</taxon>
        <taxon>Epsilonproteobacteria</taxon>
        <taxon>Campylobacterales</taxon>
        <taxon>Campylobacteraceae</taxon>
        <taxon>Campylobacter</taxon>
    </lineage>
</organism>
<gene>
    <name evidence="1" type="ORF">CSUIS_0536</name>
</gene>
<protein>
    <submittedName>
        <fullName evidence="1">Uncharacterized protein</fullName>
    </submittedName>
</protein>
<dbReference type="Proteomes" id="UP000194260">
    <property type="component" value="Chromosome"/>
</dbReference>
<dbReference type="STRING" id="1660073.CSUIS_0536"/>